<keyword evidence="5" id="KW-0676">Redox-active center</keyword>
<dbReference type="InterPro" id="IPR036249">
    <property type="entry name" value="Thioredoxin-like_sf"/>
</dbReference>
<dbReference type="GO" id="GO:0016209">
    <property type="term" value="F:antioxidant activity"/>
    <property type="evidence" value="ECO:0007669"/>
    <property type="project" value="InterPro"/>
</dbReference>
<keyword evidence="2" id="KW-0201">Cytochrome c-type biogenesis</keyword>
<accession>A0A2A3YGC9</accession>
<keyword evidence="7" id="KW-0413">Isomerase</keyword>
<evidence type="ECO:0000259" key="6">
    <source>
        <dbReference type="PROSITE" id="PS51352"/>
    </source>
</evidence>
<evidence type="ECO:0000256" key="1">
    <source>
        <dbReference type="ARBA" id="ARBA00004196"/>
    </source>
</evidence>
<evidence type="ECO:0000256" key="3">
    <source>
        <dbReference type="ARBA" id="ARBA00022968"/>
    </source>
</evidence>
<keyword evidence="3" id="KW-0735">Signal-anchor</keyword>
<dbReference type="PROSITE" id="PS51352">
    <property type="entry name" value="THIOREDOXIN_2"/>
    <property type="match status" value="1"/>
</dbReference>
<protein>
    <submittedName>
        <fullName evidence="7">Thiol-disulfide isomerase</fullName>
    </submittedName>
</protein>
<dbReference type="AlphaFoldDB" id="A0A2A3YGC9"/>
<evidence type="ECO:0000313" key="7">
    <source>
        <dbReference type="EMBL" id="PCC38370.1"/>
    </source>
</evidence>
<evidence type="ECO:0000313" key="8">
    <source>
        <dbReference type="Proteomes" id="UP000218598"/>
    </source>
</evidence>
<dbReference type="GO" id="GO:0016491">
    <property type="term" value="F:oxidoreductase activity"/>
    <property type="evidence" value="ECO:0007669"/>
    <property type="project" value="InterPro"/>
</dbReference>
<sequence length="220" mass="22634">MSRRSIRTALRRPVIDPVVRSGARPGPSRRTTLRLGGGLLVLAPFLAACSGSSDAASEANAGYVSGDGVVVEIPPEGRAAPLEIRGTTYSADDFDSTALRGAPLVINVWYASCPPCRVEGPALKAVHSEYGAQGVEFVGVNTRDKAGPAAAFEETFGITYPSIPDPDGVVIASMDGSVSPNAVPTTLILDAEGRVAARITGAADQSTLESLLETVLAEAA</sequence>
<evidence type="ECO:0000256" key="2">
    <source>
        <dbReference type="ARBA" id="ARBA00022748"/>
    </source>
</evidence>
<dbReference type="EMBL" id="NRGR01000024">
    <property type="protein sequence ID" value="PCC38370.1"/>
    <property type="molecule type" value="Genomic_DNA"/>
</dbReference>
<dbReference type="InterPro" id="IPR013766">
    <property type="entry name" value="Thioredoxin_domain"/>
</dbReference>
<dbReference type="GO" id="GO:0030313">
    <property type="term" value="C:cell envelope"/>
    <property type="evidence" value="ECO:0007669"/>
    <property type="project" value="UniProtKB-SubCell"/>
</dbReference>
<dbReference type="InterPro" id="IPR000866">
    <property type="entry name" value="AhpC/TSA"/>
</dbReference>
<dbReference type="SUPFAM" id="SSF52833">
    <property type="entry name" value="Thioredoxin-like"/>
    <property type="match status" value="1"/>
</dbReference>
<keyword evidence="4" id="KW-1015">Disulfide bond</keyword>
<proteinExistence type="predicted"/>
<keyword evidence="8" id="KW-1185">Reference proteome</keyword>
<dbReference type="Pfam" id="PF00578">
    <property type="entry name" value="AhpC-TSA"/>
    <property type="match status" value="1"/>
</dbReference>
<keyword evidence="3" id="KW-0812">Transmembrane</keyword>
<dbReference type="OrthoDB" id="9796554at2"/>
<gene>
    <name evidence="7" type="ORF">CIK66_15220</name>
</gene>
<dbReference type="Proteomes" id="UP000218598">
    <property type="component" value="Unassembled WGS sequence"/>
</dbReference>
<comment type="subcellular location">
    <subcellularLocation>
        <location evidence="1">Cell envelope</location>
    </subcellularLocation>
</comment>
<organism evidence="7 8">
    <name type="scientific">Brachybacterium alimentarium</name>
    <dbReference type="NCBI Taxonomy" id="47845"/>
    <lineage>
        <taxon>Bacteria</taxon>
        <taxon>Bacillati</taxon>
        <taxon>Actinomycetota</taxon>
        <taxon>Actinomycetes</taxon>
        <taxon>Micrococcales</taxon>
        <taxon>Dermabacteraceae</taxon>
        <taxon>Brachybacterium</taxon>
    </lineage>
</organism>
<dbReference type="GO" id="GO:0016853">
    <property type="term" value="F:isomerase activity"/>
    <property type="evidence" value="ECO:0007669"/>
    <property type="project" value="UniProtKB-KW"/>
</dbReference>
<dbReference type="Gene3D" id="3.40.30.10">
    <property type="entry name" value="Glutaredoxin"/>
    <property type="match status" value="1"/>
</dbReference>
<dbReference type="PANTHER" id="PTHR42852">
    <property type="entry name" value="THIOL:DISULFIDE INTERCHANGE PROTEIN DSBE"/>
    <property type="match status" value="1"/>
</dbReference>
<feature type="domain" description="Thioredoxin" evidence="6">
    <location>
        <begin position="50"/>
        <end position="217"/>
    </location>
</feature>
<name>A0A2A3YGC9_9MICO</name>
<evidence type="ECO:0000256" key="5">
    <source>
        <dbReference type="ARBA" id="ARBA00023284"/>
    </source>
</evidence>
<reference evidence="7 8" key="1">
    <citation type="journal article" date="2017" name="Elife">
        <title>Extensive horizontal gene transfer in cheese-associated bacteria.</title>
        <authorList>
            <person name="Bonham K.S."/>
            <person name="Wolfe B.E."/>
            <person name="Dutton R.J."/>
        </authorList>
    </citation>
    <scope>NUCLEOTIDE SEQUENCE [LARGE SCALE GENOMIC DNA]</scope>
    <source>
        <strain evidence="7 8">341_9</strain>
    </source>
</reference>
<comment type="caution">
    <text evidence="7">The sequence shown here is derived from an EMBL/GenBank/DDBJ whole genome shotgun (WGS) entry which is preliminary data.</text>
</comment>
<dbReference type="PANTHER" id="PTHR42852:SF6">
    <property type="entry name" value="THIOL:DISULFIDE INTERCHANGE PROTEIN DSBE"/>
    <property type="match status" value="1"/>
</dbReference>
<dbReference type="InterPro" id="IPR050553">
    <property type="entry name" value="Thioredoxin_ResA/DsbE_sf"/>
</dbReference>
<dbReference type="CDD" id="cd02966">
    <property type="entry name" value="TlpA_like_family"/>
    <property type="match status" value="1"/>
</dbReference>
<dbReference type="GO" id="GO:0017004">
    <property type="term" value="P:cytochrome complex assembly"/>
    <property type="evidence" value="ECO:0007669"/>
    <property type="project" value="UniProtKB-KW"/>
</dbReference>
<evidence type="ECO:0000256" key="4">
    <source>
        <dbReference type="ARBA" id="ARBA00023157"/>
    </source>
</evidence>